<feature type="region of interest" description="Disordered" evidence="3">
    <location>
        <begin position="1"/>
        <end position="20"/>
    </location>
</feature>
<reference evidence="4" key="1">
    <citation type="submission" date="2021-01" db="EMBL/GenBank/DDBJ databases">
        <authorList>
            <consortium name="Genoscope - CEA"/>
            <person name="William W."/>
        </authorList>
    </citation>
    <scope>NUCLEOTIDE SEQUENCE</scope>
</reference>
<organism evidence="4">
    <name type="scientific">Brassica napus</name>
    <name type="common">Rape</name>
    <dbReference type="NCBI Taxonomy" id="3708"/>
    <lineage>
        <taxon>Eukaryota</taxon>
        <taxon>Viridiplantae</taxon>
        <taxon>Streptophyta</taxon>
        <taxon>Embryophyta</taxon>
        <taxon>Tracheophyta</taxon>
        <taxon>Spermatophyta</taxon>
        <taxon>Magnoliopsida</taxon>
        <taxon>eudicotyledons</taxon>
        <taxon>Gunneridae</taxon>
        <taxon>Pentapetalae</taxon>
        <taxon>rosids</taxon>
        <taxon>malvids</taxon>
        <taxon>Brassicales</taxon>
        <taxon>Brassicaceae</taxon>
        <taxon>Brassiceae</taxon>
        <taxon>Brassica</taxon>
    </lineage>
</organism>
<dbReference type="PANTHER" id="PTHR13620:SF59">
    <property type="entry name" value="POLYNUCLEOTIDYL TRANSFERASE, RIBONUCLEASE H-LIKE SUPERFAMILY PROTEIN"/>
    <property type="match status" value="1"/>
</dbReference>
<proteinExistence type="predicted"/>
<evidence type="ECO:0000256" key="3">
    <source>
        <dbReference type="SAM" id="MobiDB-lite"/>
    </source>
</evidence>
<dbReference type="Gene3D" id="3.30.420.10">
    <property type="entry name" value="Ribonuclease H-like superfamily/Ribonuclease H"/>
    <property type="match status" value="1"/>
</dbReference>
<dbReference type="InterPro" id="IPR036397">
    <property type="entry name" value="RNaseH_sf"/>
</dbReference>
<dbReference type="Proteomes" id="UP001295469">
    <property type="component" value="Chromosome A06"/>
</dbReference>
<dbReference type="GO" id="GO:0003676">
    <property type="term" value="F:nucleic acid binding"/>
    <property type="evidence" value="ECO:0007669"/>
    <property type="project" value="InterPro"/>
</dbReference>
<evidence type="ECO:0000256" key="1">
    <source>
        <dbReference type="ARBA" id="ARBA00022722"/>
    </source>
</evidence>
<keyword evidence="1" id="KW-0540">Nuclease</keyword>
<protein>
    <submittedName>
        <fullName evidence="4">(rape) hypothetical protein</fullName>
    </submittedName>
</protein>
<gene>
    <name evidence="4" type="ORF">DARMORV10_A06P19170.1</name>
</gene>
<evidence type="ECO:0000256" key="2">
    <source>
        <dbReference type="ARBA" id="ARBA00022801"/>
    </source>
</evidence>
<dbReference type="InterPro" id="IPR051132">
    <property type="entry name" value="3-5_Exonuclease_domain"/>
</dbReference>
<dbReference type="AlphaFoldDB" id="A0A816SG11"/>
<name>A0A816SG11_BRANA</name>
<dbReference type="GO" id="GO:0008408">
    <property type="term" value="F:3'-5' exonuclease activity"/>
    <property type="evidence" value="ECO:0007669"/>
    <property type="project" value="UniProtKB-ARBA"/>
</dbReference>
<dbReference type="EMBL" id="HG994360">
    <property type="protein sequence ID" value="CAF2085173.1"/>
    <property type="molecule type" value="Genomic_DNA"/>
</dbReference>
<dbReference type="InterPro" id="IPR012337">
    <property type="entry name" value="RNaseH-like_sf"/>
</dbReference>
<accession>A0A816SG11</accession>
<evidence type="ECO:0000313" key="4">
    <source>
        <dbReference type="EMBL" id="CAF2085173.1"/>
    </source>
</evidence>
<dbReference type="PANTHER" id="PTHR13620">
    <property type="entry name" value="3-5 EXONUCLEASE"/>
    <property type="match status" value="1"/>
</dbReference>
<keyword evidence="2" id="KW-0378">Hydrolase</keyword>
<feature type="compositionally biased region" description="Basic residues" evidence="3">
    <location>
        <begin position="1"/>
        <end position="12"/>
    </location>
</feature>
<dbReference type="SUPFAM" id="SSF53098">
    <property type="entry name" value="Ribonuclease H-like"/>
    <property type="match status" value="1"/>
</dbReference>
<sequence length="208" mass="23517">MANRSNQRRRRRDATPPTPTLTLTEIEASHHADDHRAFILKFCGTRINVTVTNKAEAVRRWITNTRYANKNHLRRNRLIVGLGLGDEINEDPASTVHLCVGTNCLIIQLDQIREARRRLRTRVPPILANHFGDESIQFVGIFNGGHANKLEKAGIQVANIHDVNDSLPCQENRSYKQWSKPELDGPQISQAAADAFVRYKIGVKQGVR</sequence>